<dbReference type="PROSITE" id="PS50878">
    <property type="entry name" value="RT_POL"/>
    <property type="match status" value="1"/>
</dbReference>
<dbReference type="STRING" id="1076256.A0A2H3AH27"/>
<dbReference type="EMBL" id="KZ293556">
    <property type="protein sequence ID" value="PBK58299.1"/>
    <property type="molecule type" value="Genomic_DNA"/>
</dbReference>
<name>A0A2H3AH27_9AGAR</name>
<dbReference type="AlphaFoldDB" id="A0A2H3AH27"/>
<feature type="domain" description="Reverse transcriptase" evidence="1">
    <location>
        <begin position="1"/>
        <end position="132"/>
    </location>
</feature>
<dbReference type="Pfam" id="PF00078">
    <property type="entry name" value="RVT_1"/>
    <property type="match status" value="1"/>
</dbReference>
<protein>
    <recommendedName>
        <fullName evidence="1">Reverse transcriptase domain-containing protein</fullName>
    </recommendedName>
</protein>
<evidence type="ECO:0000259" key="1">
    <source>
        <dbReference type="PROSITE" id="PS50878"/>
    </source>
</evidence>
<gene>
    <name evidence="2" type="ORF">ARMSODRAFT_900593</name>
</gene>
<reference evidence="3" key="1">
    <citation type="journal article" date="2017" name="Nat. Ecol. Evol.">
        <title>Genome expansion and lineage-specific genetic innovations in the forest pathogenic fungi Armillaria.</title>
        <authorList>
            <person name="Sipos G."/>
            <person name="Prasanna A.N."/>
            <person name="Walter M.C."/>
            <person name="O'Connor E."/>
            <person name="Balint B."/>
            <person name="Krizsan K."/>
            <person name="Kiss B."/>
            <person name="Hess J."/>
            <person name="Varga T."/>
            <person name="Slot J."/>
            <person name="Riley R."/>
            <person name="Boka B."/>
            <person name="Rigling D."/>
            <person name="Barry K."/>
            <person name="Lee J."/>
            <person name="Mihaltcheva S."/>
            <person name="LaButti K."/>
            <person name="Lipzen A."/>
            <person name="Waldron R."/>
            <person name="Moloney N.M."/>
            <person name="Sperisen C."/>
            <person name="Kredics L."/>
            <person name="Vagvoelgyi C."/>
            <person name="Patrignani A."/>
            <person name="Fitzpatrick D."/>
            <person name="Nagy I."/>
            <person name="Doyle S."/>
            <person name="Anderson J.B."/>
            <person name="Grigoriev I.V."/>
            <person name="Gueldener U."/>
            <person name="Muensterkoetter M."/>
            <person name="Nagy L.G."/>
        </authorList>
    </citation>
    <scope>NUCLEOTIDE SEQUENCE [LARGE SCALE GENOMIC DNA]</scope>
    <source>
        <strain evidence="3">28-4</strain>
    </source>
</reference>
<organism evidence="2 3">
    <name type="scientific">Armillaria solidipes</name>
    <dbReference type="NCBI Taxonomy" id="1076256"/>
    <lineage>
        <taxon>Eukaryota</taxon>
        <taxon>Fungi</taxon>
        <taxon>Dikarya</taxon>
        <taxon>Basidiomycota</taxon>
        <taxon>Agaricomycotina</taxon>
        <taxon>Agaricomycetes</taxon>
        <taxon>Agaricomycetidae</taxon>
        <taxon>Agaricales</taxon>
        <taxon>Marasmiineae</taxon>
        <taxon>Physalacriaceae</taxon>
        <taxon>Armillaria</taxon>
    </lineage>
</organism>
<evidence type="ECO:0000313" key="3">
    <source>
        <dbReference type="Proteomes" id="UP000218334"/>
    </source>
</evidence>
<dbReference type="InterPro" id="IPR000477">
    <property type="entry name" value="RT_dom"/>
</dbReference>
<sequence length="505" mass="56328">MSYAVQAGGEMSEEFRARMGVLMGDPASPTLWILFMHDFDLEIHEDDLYLATVAIAHLEHADDLVLASSSARGLQRHFSKFVQWCRVNFLIVNALKSWVMVFGPLPNVLPRLYLGSVQVKYRESHTYVGITLRSSHGDIFADHYDNMAKAARKTANGVLSTRTLTGGVLPPAEGRTLYTALVDPYLISGADVILDVHDQHLQQLSTVQVDFLRELIGLNDHSMLAPLFTELAILPLMYRRVLLTLSYLKKLIALPSSSFAHIALVASARLAENGQASWVADLTIVLARLPIPVHLPHVLGLSQHGVDGCIKSVKASARLHLQRQIDSSVRLYLLHDRLEPLEGAAPAYRAMFFRHYLTVRVPKHRVALTRLILSDHCLAVEQLRRHGKYFLPCIPRENRLCRFCLEEIETPEHALLLCTSSNEVIDARSRSFLILRPLFPALPLSHVTAGNARWILKKLIFTGPTIQLVAKFVWEIVQIFGSTPIYLPDSSILDSASSGGIPVDA</sequence>
<keyword evidence="3" id="KW-1185">Reference proteome</keyword>
<accession>A0A2H3AH27</accession>
<proteinExistence type="predicted"/>
<dbReference type="Proteomes" id="UP000218334">
    <property type="component" value="Unassembled WGS sequence"/>
</dbReference>
<evidence type="ECO:0000313" key="2">
    <source>
        <dbReference type="EMBL" id="PBK58299.1"/>
    </source>
</evidence>